<dbReference type="InterPro" id="IPR023885">
    <property type="entry name" value="4Fe4S-binding_SPASM_dom"/>
</dbReference>
<dbReference type="SMART" id="SM00729">
    <property type="entry name" value="Elp3"/>
    <property type="match status" value="1"/>
</dbReference>
<keyword evidence="4" id="KW-0479">Metal-binding</keyword>
<dbReference type="InterPro" id="IPR050377">
    <property type="entry name" value="Radical_SAM_PqqE_MftC-like"/>
</dbReference>
<dbReference type="Gene3D" id="3.20.20.70">
    <property type="entry name" value="Aldolase class I"/>
    <property type="match status" value="1"/>
</dbReference>
<organism evidence="8">
    <name type="scientific">Candidatus Methanophaga sp. ANME-1 ERB7</name>
    <dbReference type="NCBI Taxonomy" id="2759913"/>
    <lineage>
        <taxon>Archaea</taxon>
        <taxon>Methanobacteriati</taxon>
        <taxon>Methanobacteriota</taxon>
        <taxon>Stenosarchaea group</taxon>
        <taxon>Methanomicrobia</taxon>
        <taxon>Candidatus Methanophagales</taxon>
        <taxon>Candidatus Methanophagaceae</taxon>
        <taxon>Candidatus Methanophaga</taxon>
    </lineage>
</organism>
<evidence type="ECO:0000256" key="3">
    <source>
        <dbReference type="ARBA" id="ARBA00022691"/>
    </source>
</evidence>
<dbReference type="SUPFAM" id="SSF102114">
    <property type="entry name" value="Radical SAM enzymes"/>
    <property type="match status" value="1"/>
</dbReference>
<dbReference type="GO" id="GO:0051539">
    <property type="term" value="F:4 iron, 4 sulfur cluster binding"/>
    <property type="evidence" value="ECO:0007669"/>
    <property type="project" value="UniProtKB-KW"/>
</dbReference>
<comment type="cofactor">
    <cofactor evidence="1">
        <name>[4Fe-4S] cluster</name>
        <dbReference type="ChEBI" id="CHEBI:49883"/>
    </cofactor>
</comment>
<keyword evidence="6" id="KW-0411">Iron-sulfur</keyword>
<dbReference type="SFLD" id="SFLDG01386">
    <property type="entry name" value="main_SPASM_domain-containing"/>
    <property type="match status" value="1"/>
</dbReference>
<evidence type="ECO:0000259" key="7">
    <source>
        <dbReference type="PROSITE" id="PS51918"/>
    </source>
</evidence>
<feature type="domain" description="Radical SAM core" evidence="7">
    <location>
        <begin position="19"/>
        <end position="231"/>
    </location>
</feature>
<dbReference type="InterPro" id="IPR007197">
    <property type="entry name" value="rSAM"/>
</dbReference>
<gene>
    <name evidence="8" type="primary">pqqE_1</name>
    <name evidence="8" type="ORF">BGNFGLGO_00007</name>
</gene>
<evidence type="ECO:0000313" key="8">
    <source>
        <dbReference type="EMBL" id="QNO54536.1"/>
    </source>
</evidence>
<dbReference type="NCBIfam" id="TIGR04085">
    <property type="entry name" value="rSAM_more_4Fe4S"/>
    <property type="match status" value="1"/>
</dbReference>
<protein>
    <submittedName>
        <fullName evidence="8">PqqA peptide cyclase</fullName>
        <ecNumber evidence="8">1.21.98.4</ecNumber>
    </submittedName>
</protein>
<evidence type="ECO:0000256" key="4">
    <source>
        <dbReference type="ARBA" id="ARBA00022723"/>
    </source>
</evidence>
<evidence type="ECO:0000256" key="2">
    <source>
        <dbReference type="ARBA" id="ARBA00022485"/>
    </source>
</evidence>
<dbReference type="PANTHER" id="PTHR11228">
    <property type="entry name" value="RADICAL SAM DOMAIN PROTEIN"/>
    <property type="match status" value="1"/>
</dbReference>
<evidence type="ECO:0000256" key="6">
    <source>
        <dbReference type="ARBA" id="ARBA00023014"/>
    </source>
</evidence>
<dbReference type="GO" id="GO:0046872">
    <property type="term" value="F:metal ion binding"/>
    <property type="evidence" value="ECO:0007669"/>
    <property type="project" value="UniProtKB-KW"/>
</dbReference>
<dbReference type="CDD" id="cd21123">
    <property type="entry name" value="SPASM_MftC-like"/>
    <property type="match status" value="1"/>
</dbReference>
<dbReference type="AlphaFoldDB" id="A0A7G9Z2Q2"/>
<dbReference type="InterPro" id="IPR006638">
    <property type="entry name" value="Elp3/MiaA/NifB-like_rSAM"/>
</dbReference>
<dbReference type="InterPro" id="IPR013785">
    <property type="entry name" value="Aldolase_TIM"/>
</dbReference>
<dbReference type="PIRSF" id="PIRSF037420">
    <property type="entry name" value="PQQ_syn_pqqE"/>
    <property type="match status" value="1"/>
</dbReference>
<accession>A0A7G9Z2Q2</accession>
<dbReference type="SFLD" id="SFLDS00029">
    <property type="entry name" value="Radical_SAM"/>
    <property type="match status" value="1"/>
</dbReference>
<dbReference type="PROSITE" id="PS51918">
    <property type="entry name" value="RADICAL_SAM"/>
    <property type="match status" value="1"/>
</dbReference>
<dbReference type="Pfam" id="PF04055">
    <property type="entry name" value="Radical_SAM"/>
    <property type="match status" value="1"/>
</dbReference>
<keyword evidence="8" id="KW-0560">Oxidoreductase</keyword>
<dbReference type="EMBL" id="MT631585">
    <property type="protein sequence ID" value="QNO54536.1"/>
    <property type="molecule type" value="Genomic_DNA"/>
</dbReference>
<dbReference type="InterPro" id="IPR058240">
    <property type="entry name" value="rSAM_sf"/>
</dbReference>
<name>A0A7G9Z2Q2_9EURY</name>
<dbReference type="InterPro" id="IPR017200">
    <property type="entry name" value="PqqE-like"/>
</dbReference>
<dbReference type="PANTHER" id="PTHR11228:SF7">
    <property type="entry name" value="PQQA PEPTIDE CYCLASE"/>
    <property type="match status" value="1"/>
</dbReference>
<evidence type="ECO:0000256" key="5">
    <source>
        <dbReference type="ARBA" id="ARBA00023004"/>
    </source>
</evidence>
<keyword evidence="3" id="KW-0949">S-adenosyl-L-methionine</keyword>
<sequence>MIMRILSKEKCLISERKCKMSKYNINWNITRECNLSCKHCYYDAGTRLEDELSTAESFALIDDIVDTFADNVRVTFGGGEPLMRKDLFDIISYGKERGLHLVLASNGVLLTEEVAARLKNSGIEEVIIPIDGTRKTHDFIRGEGVFEKAVKGARACKDAGLGLVIDPCIMTQNESETAKIIDIAADLDASQCRFFHYVALGRGKGMLPDSELARDKYTENLMQLYEEQNKRRGLEICTTQASQYWVILKRKEAEGHFVPDFFYHEVPGCRAAIGMLSIKPNGDVVPCPLLDVKAGNVREMSLREIQNSKVFVNLKNRAVKGKCAACKYKDLCGGCRVRAYISYGDYLAEDPLCTEFFFEEAET</sequence>
<dbReference type="EC" id="1.21.98.4" evidence="8"/>
<reference evidence="8" key="1">
    <citation type="submission" date="2020-06" db="EMBL/GenBank/DDBJ databases">
        <title>Unique genomic features of the anaerobic methanotrophic archaea.</title>
        <authorList>
            <person name="Chadwick G.L."/>
            <person name="Skennerton C.T."/>
            <person name="Laso-Perez R."/>
            <person name="Leu A.O."/>
            <person name="Speth D.R."/>
            <person name="Yu H."/>
            <person name="Morgan-Lang C."/>
            <person name="Hatzenpichler R."/>
            <person name="Goudeau D."/>
            <person name="Malmstrom R."/>
            <person name="Brazelton W.J."/>
            <person name="Woyke T."/>
            <person name="Hallam S.J."/>
            <person name="Tyson G.W."/>
            <person name="Wegener G."/>
            <person name="Boetius A."/>
            <person name="Orphan V."/>
        </authorList>
    </citation>
    <scope>NUCLEOTIDE SEQUENCE</scope>
</reference>
<keyword evidence="2" id="KW-0004">4Fe-4S</keyword>
<dbReference type="Pfam" id="PF13186">
    <property type="entry name" value="SPASM"/>
    <property type="match status" value="1"/>
</dbReference>
<dbReference type="SFLD" id="SFLDG01067">
    <property type="entry name" value="SPASM/twitch_domain_containing"/>
    <property type="match status" value="1"/>
</dbReference>
<evidence type="ECO:0000256" key="1">
    <source>
        <dbReference type="ARBA" id="ARBA00001966"/>
    </source>
</evidence>
<dbReference type="GO" id="GO:0016491">
    <property type="term" value="F:oxidoreductase activity"/>
    <property type="evidence" value="ECO:0007669"/>
    <property type="project" value="UniProtKB-KW"/>
</dbReference>
<proteinExistence type="predicted"/>
<keyword evidence="5" id="KW-0408">Iron</keyword>
<dbReference type="CDD" id="cd01335">
    <property type="entry name" value="Radical_SAM"/>
    <property type="match status" value="1"/>
</dbReference>